<dbReference type="Pfam" id="PF00266">
    <property type="entry name" value="Aminotran_5"/>
    <property type="match status" value="1"/>
</dbReference>
<name>A0A6I4UWD0_9SPHN</name>
<sequence>MTSIDRRKWIQGAAASVFLAAAPNRALAGPVAAADISLARDEAYWASIAAQYDVSDDVVQLENGNWGIMPRPVLAAYQRLVERVNRENSFYARRGMGGDLTAVRDRVAAFLGVDVEEIVFTRNATEALKALIGSYNRIHPGEAALYADLDYGSMQASLAAAMERRGAHTIKIALPEPATHDNVIAAYSEALAQHPEIRLILLTHISHRSGLMIPVKEIATMARARGVDVIVDAAHSLGQVDFTIPDLAADFVGLNLHKWIGAPLGVGAAYIRKDRVSAIDPDLADEDKDSGTILSRVHTGTVDFAALLTVPEALSFQDRIGSRLRQARLRALRDGWVAEVRENPRIQVLTPDDDRMHGGITSFRLVGKTSVEDNVALAARLLADFGIFTVHRTGMASGACVRVTPALFNSMEDVRALAVALNEIA</sequence>
<dbReference type="InterPro" id="IPR015422">
    <property type="entry name" value="PyrdxlP-dep_Trfase_small"/>
</dbReference>
<feature type="signal peptide" evidence="2">
    <location>
        <begin position="1"/>
        <end position="28"/>
    </location>
</feature>
<proteinExistence type="predicted"/>
<dbReference type="EMBL" id="WTYK01000005">
    <property type="protein sequence ID" value="MXP42069.1"/>
    <property type="molecule type" value="Genomic_DNA"/>
</dbReference>
<dbReference type="Gene3D" id="3.40.640.10">
    <property type="entry name" value="Type I PLP-dependent aspartate aminotransferase-like (Major domain)"/>
    <property type="match status" value="1"/>
</dbReference>
<keyword evidence="2" id="KW-0732">Signal</keyword>
<feature type="domain" description="Aminotransferase class V" evidence="3">
    <location>
        <begin position="96"/>
        <end position="417"/>
    </location>
</feature>
<dbReference type="Proteomes" id="UP000469159">
    <property type="component" value="Unassembled WGS sequence"/>
</dbReference>
<dbReference type="InterPro" id="IPR006311">
    <property type="entry name" value="TAT_signal"/>
</dbReference>
<evidence type="ECO:0000256" key="1">
    <source>
        <dbReference type="ARBA" id="ARBA00022898"/>
    </source>
</evidence>
<evidence type="ECO:0000259" key="3">
    <source>
        <dbReference type="Pfam" id="PF00266"/>
    </source>
</evidence>
<dbReference type="InterPro" id="IPR015424">
    <property type="entry name" value="PyrdxlP-dep_Trfase"/>
</dbReference>
<dbReference type="Gene3D" id="3.90.1150.10">
    <property type="entry name" value="Aspartate Aminotransferase, domain 1"/>
    <property type="match status" value="1"/>
</dbReference>
<keyword evidence="4" id="KW-0032">Aminotransferase</keyword>
<evidence type="ECO:0000256" key="2">
    <source>
        <dbReference type="SAM" id="SignalP"/>
    </source>
</evidence>
<keyword evidence="1" id="KW-0663">Pyridoxal phosphate</keyword>
<dbReference type="OrthoDB" id="9804366at2"/>
<protein>
    <submittedName>
        <fullName evidence="4">Aminotransferase class V-fold PLP-dependent enzyme</fullName>
    </submittedName>
</protein>
<dbReference type="GO" id="GO:0008483">
    <property type="term" value="F:transaminase activity"/>
    <property type="evidence" value="ECO:0007669"/>
    <property type="project" value="UniProtKB-KW"/>
</dbReference>
<comment type="caution">
    <text evidence="4">The sequence shown here is derived from an EMBL/GenBank/DDBJ whole genome shotgun (WGS) entry which is preliminary data.</text>
</comment>
<accession>A0A6I4UWD0</accession>
<dbReference type="SUPFAM" id="SSF53383">
    <property type="entry name" value="PLP-dependent transferases"/>
    <property type="match status" value="1"/>
</dbReference>
<keyword evidence="4" id="KW-0808">Transferase</keyword>
<organism evidence="4 5">
    <name type="scientific">Croceibacterium soli</name>
    <dbReference type="NCBI Taxonomy" id="1739690"/>
    <lineage>
        <taxon>Bacteria</taxon>
        <taxon>Pseudomonadati</taxon>
        <taxon>Pseudomonadota</taxon>
        <taxon>Alphaproteobacteria</taxon>
        <taxon>Sphingomonadales</taxon>
        <taxon>Erythrobacteraceae</taxon>
        <taxon>Croceibacterium</taxon>
    </lineage>
</organism>
<dbReference type="InterPro" id="IPR000192">
    <property type="entry name" value="Aminotrans_V_dom"/>
</dbReference>
<evidence type="ECO:0000313" key="4">
    <source>
        <dbReference type="EMBL" id="MXP42069.1"/>
    </source>
</evidence>
<keyword evidence="5" id="KW-1185">Reference proteome</keyword>
<dbReference type="PANTHER" id="PTHR43092:SF6">
    <property type="entry name" value="BLR1280 PROTEIN"/>
    <property type="match status" value="1"/>
</dbReference>
<gene>
    <name evidence="4" type="ORF">GRI75_10495</name>
</gene>
<dbReference type="InterPro" id="IPR015421">
    <property type="entry name" value="PyrdxlP-dep_Trfase_major"/>
</dbReference>
<reference evidence="4 5" key="1">
    <citation type="submission" date="2019-12" db="EMBL/GenBank/DDBJ databases">
        <title>Genomic-based taxomic classification of the family Erythrobacteraceae.</title>
        <authorList>
            <person name="Xu L."/>
        </authorList>
    </citation>
    <scope>NUCLEOTIDE SEQUENCE [LARGE SCALE GENOMIC DNA]</scope>
    <source>
        <strain evidence="4 5">MCCC 1K02066</strain>
    </source>
</reference>
<dbReference type="PANTHER" id="PTHR43092">
    <property type="entry name" value="L-CYSTEINE DESULFHYDRASE"/>
    <property type="match status" value="1"/>
</dbReference>
<dbReference type="AlphaFoldDB" id="A0A6I4UWD0"/>
<feature type="chain" id="PRO_5026192402" evidence="2">
    <location>
        <begin position="29"/>
        <end position="425"/>
    </location>
</feature>
<dbReference type="RefSeq" id="WP_160746922.1">
    <property type="nucleotide sequence ID" value="NZ_WTYK01000005.1"/>
</dbReference>
<evidence type="ECO:0000313" key="5">
    <source>
        <dbReference type="Proteomes" id="UP000469159"/>
    </source>
</evidence>
<dbReference type="PROSITE" id="PS51318">
    <property type="entry name" value="TAT"/>
    <property type="match status" value="1"/>
</dbReference>